<dbReference type="GO" id="GO:0004519">
    <property type="term" value="F:endonuclease activity"/>
    <property type="evidence" value="ECO:0007669"/>
    <property type="project" value="UniProtKB-KW"/>
</dbReference>
<comment type="caution">
    <text evidence="9">The sequence shown here is derived from an EMBL/GenBank/DDBJ whole genome shotgun (WGS) entry which is preliminary data.</text>
</comment>
<evidence type="ECO:0000256" key="1">
    <source>
        <dbReference type="ARBA" id="ARBA00022679"/>
    </source>
</evidence>
<keyword evidence="10" id="KW-1185">Reference proteome</keyword>
<dbReference type="AlphaFoldDB" id="A0A371EQV7"/>
<gene>
    <name evidence="9" type="primary">pol</name>
    <name evidence="9" type="ORF">CR513_52593</name>
</gene>
<dbReference type="EMBL" id="QJKJ01012551">
    <property type="protein sequence ID" value="RDX68423.1"/>
    <property type="molecule type" value="Genomic_DNA"/>
</dbReference>
<dbReference type="InterPro" id="IPR043502">
    <property type="entry name" value="DNA/RNA_pol_sf"/>
</dbReference>
<feature type="compositionally biased region" description="Low complexity" evidence="7">
    <location>
        <begin position="33"/>
        <end position="56"/>
    </location>
</feature>
<keyword evidence="1" id="KW-0808">Transferase</keyword>
<dbReference type="Proteomes" id="UP000257109">
    <property type="component" value="Unassembled WGS sequence"/>
</dbReference>
<accession>A0A371EQV7</accession>
<proteinExistence type="predicted"/>
<dbReference type="SUPFAM" id="SSF56672">
    <property type="entry name" value="DNA/RNA polymerases"/>
    <property type="match status" value="1"/>
</dbReference>
<dbReference type="GO" id="GO:0003964">
    <property type="term" value="F:RNA-directed DNA polymerase activity"/>
    <property type="evidence" value="ECO:0007669"/>
    <property type="project" value="UniProtKB-KW"/>
</dbReference>
<keyword evidence="2" id="KW-0548">Nucleotidyltransferase</keyword>
<name>A0A371EQV7_MUCPR</name>
<dbReference type="CDD" id="cd09274">
    <property type="entry name" value="RNase_HI_RT_Ty3"/>
    <property type="match status" value="1"/>
</dbReference>
<dbReference type="PANTHER" id="PTHR34072">
    <property type="entry name" value="ENZYMATIC POLYPROTEIN-RELATED"/>
    <property type="match status" value="1"/>
</dbReference>
<evidence type="ECO:0000259" key="8">
    <source>
        <dbReference type="Pfam" id="PF17917"/>
    </source>
</evidence>
<feature type="domain" description="Reverse transcriptase RNase H-like" evidence="8">
    <location>
        <begin position="212"/>
        <end position="290"/>
    </location>
</feature>
<evidence type="ECO:0000256" key="3">
    <source>
        <dbReference type="ARBA" id="ARBA00022722"/>
    </source>
</evidence>
<evidence type="ECO:0000313" key="10">
    <source>
        <dbReference type="Proteomes" id="UP000257109"/>
    </source>
</evidence>
<dbReference type="InterPro" id="IPR041373">
    <property type="entry name" value="RT_RNaseH"/>
</dbReference>
<keyword evidence="4" id="KW-0255">Endonuclease</keyword>
<evidence type="ECO:0000256" key="7">
    <source>
        <dbReference type="SAM" id="MobiDB-lite"/>
    </source>
</evidence>
<dbReference type="GO" id="GO:0016787">
    <property type="term" value="F:hydrolase activity"/>
    <property type="evidence" value="ECO:0007669"/>
    <property type="project" value="UniProtKB-KW"/>
</dbReference>
<evidence type="ECO:0000256" key="4">
    <source>
        <dbReference type="ARBA" id="ARBA00022759"/>
    </source>
</evidence>
<reference evidence="9" key="1">
    <citation type="submission" date="2018-05" db="EMBL/GenBank/DDBJ databases">
        <title>Draft genome of Mucuna pruriens seed.</title>
        <authorList>
            <person name="Nnadi N.E."/>
            <person name="Vos R."/>
            <person name="Hasami M.H."/>
            <person name="Devisetty U.K."/>
            <person name="Aguiy J.C."/>
        </authorList>
    </citation>
    <scope>NUCLEOTIDE SEQUENCE [LARGE SCALE GENOMIC DNA]</scope>
    <source>
        <strain evidence="9">JCA_2017</strain>
    </source>
</reference>
<evidence type="ECO:0000256" key="2">
    <source>
        <dbReference type="ARBA" id="ARBA00022695"/>
    </source>
</evidence>
<keyword evidence="3" id="KW-0540">Nuclease</keyword>
<protein>
    <submittedName>
        <fullName evidence="9">Retrovirus-related Pol polyprotein</fullName>
    </submittedName>
</protein>
<keyword evidence="6" id="KW-0695">RNA-directed DNA polymerase</keyword>
<dbReference type="PANTHER" id="PTHR34072:SF57">
    <property type="entry name" value="RNA-DIRECTED DNA POLYMERASE"/>
    <property type="match status" value="1"/>
</dbReference>
<keyword evidence="5" id="KW-0378">Hydrolase</keyword>
<feature type="non-terminal residue" evidence="9">
    <location>
        <position position="1"/>
    </location>
</feature>
<evidence type="ECO:0000256" key="5">
    <source>
        <dbReference type="ARBA" id="ARBA00022801"/>
    </source>
</evidence>
<feature type="region of interest" description="Disordered" evidence="7">
    <location>
        <begin position="33"/>
        <end position="60"/>
    </location>
</feature>
<evidence type="ECO:0000256" key="6">
    <source>
        <dbReference type="ARBA" id="ARBA00022918"/>
    </source>
</evidence>
<sequence>MIRSSSEPLHELDREIEITLRRLRKARNIVVSNSNSSNSVSSSNNSSPIINSSDSVEYSSTNNFAEPEQMENNDLTLKELATLNVVYQAWCIQYPQLEPTQTYELKSGLIHLLPKFHVLVREDPHKHLKEFHMVCPTMRSQGISEDYIKIKAFPFSLDGVAKDWLYLQPILFNTWGNMKRMFLEKLSLTSRTTTIRKEICGIRQHSRETLHEYWMHVIAYASRTMDLAQLNYTTTEKELLAIVFALEKFHSYLLGSKIIVFSDHAALRFLIKKPNAKLRLIRWMLLLQEFNIEIRDKKGAENSIANHLSWIKRESDPMFIRDKFPDEQLLHTNMPTPWFHLGSTRGIPSYTNKDFKAMPSTTYGIIVTFGDSTMIKSFVGAFLMLRSNRSSNFVMQHLEAVIIDQLGWPGKYLVAGSIGPPFSETPINSSPPAKNAKKLEWP</sequence>
<organism evidence="9 10">
    <name type="scientific">Mucuna pruriens</name>
    <name type="common">Velvet bean</name>
    <name type="synonym">Dolichos pruriens</name>
    <dbReference type="NCBI Taxonomy" id="157652"/>
    <lineage>
        <taxon>Eukaryota</taxon>
        <taxon>Viridiplantae</taxon>
        <taxon>Streptophyta</taxon>
        <taxon>Embryophyta</taxon>
        <taxon>Tracheophyta</taxon>
        <taxon>Spermatophyta</taxon>
        <taxon>Magnoliopsida</taxon>
        <taxon>eudicotyledons</taxon>
        <taxon>Gunneridae</taxon>
        <taxon>Pentapetalae</taxon>
        <taxon>rosids</taxon>
        <taxon>fabids</taxon>
        <taxon>Fabales</taxon>
        <taxon>Fabaceae</taxon>
        <taxon>Papilionoideae</taxon>
        <taxon>50 kb inversion clade</taxon>
        <taxon>NPAAA clade</taxon>
        <taxon>indigoferoid/millettioid clade</taxon>
        <taxon>Phaseoleae</taxon>
        <taxon>Mucuna</taxon>
    </lineage>
</organism>
<dbReference type="OrthoDB" id="1689420at2759"/>
<evidence type="ECO:0000313" key="9">
    <source>
        <dbReference type="EMBL" id="RDX68423.1"/>
    </source>
</evidence>
<dbReference type="Pfam" id="PF17917">
    <property type="entry name" value="RT_RNaseH"/>
    <property type="match status" value="1"/>
</dbReference>